<evidence type="ECO:0000256" key="4">
    <source>
        <dbReference type="ARBA" id="ARBA00022490"/>
    </source>
</evidence>
<evidence type="ECO:0000313" key="11">
    <source>
        <dbReference type="Proteomes" id="UP001497382"/>
    </source>
</evidence>
<sequence>MYKDLAKTWKHMQLEGHLLNFYSNLFQDLKKFAERINATGPEDIYGIPLIEDNLEEEADESTITIFPDDVKNFFEITLEFQEFCTFYCSMGILVPCNREIGILMYKQSCYGFSNTDVMESFKKQPARFVNSAFDCILKIPQLIFTLQVEEHFQFPVINNLKQKRKLPVFISERSVQTILHPTEKNIDYTYNWNQWSLRKQALKYVDLTSKKTHSTQTNLSHFRRENYSQVYLPKDNSTQTRKDASTNITKEGMPELYVRTRKTFFHWD</sequence>
<dbReference type="Proteomes" id="UP001497382">
    <property type="component" value="Unassembled WGS sequence"/>
</dbReference>
<evidence type="ECO:0000256" key="8">
    <source>
        <dbReference type="ARBA" id="ARBA00023273"/>
    </source>
</evidence>
<dbReference type="Pfam" id="PF12018">
    <property type="entry name" value="FAP206"/>
    <property type="match status" value="1"/>
</dbReference>
<dbReference type="GO" id="GO:0030030">
    <property type="term" value="P:cell projection organization"/>
    <property type="evidence" value="ECO:0007669"/>
    <property type="project" value="UniProtKB-KW"/>
</dbReference>
<evidence type="ECO:0000256" key="7">
    <source>
        <dbReference type="ARBA" id="ARBA00023212"/>
    </source>
</evidence>
<comment type="similarity">
    <text evidence="2">Belongs to the CFAP206 family.</text>
</comment>
<accession>A0AAV2A7Y7</accession>
<organism evidence="10 11">
    <name type="scientific">Larinioides sclopetarius</name>
    <dbReference type="NCBI Taxonomy" id="280406"/>
    <lineage>
        <taxon>Eukaryota</taxon>
        <taxon>Metazoa</taxon>
        <taxon>Ecdysozoa</taxon>
        <taxon>Arthropoda</taxon>
        <taxon>Chelicerata</taxon>
        <taxon>Arachnida</taxon>
        <taxon>Araneae</taxon>
        <taxon>Araneomorphae</taxon>
        <taxon>Entelegynae</taxon>
        <taxon>Araneoidea</taxon>
        <taxon>Araneidae</taxon>
        <taxon>Larinioides</taxon>
    </lineage>
</organism>
<dbReference type="GO" id="GO:0003356">
    <property type="term" value="P:regulation of cilium beat frequency"/>
    <property type="evidence" value="ECO:0007669"/>
    <property type="project" value="TreeGrafter"/>
</dbReference>
<gene>
    <name evidence="10" type="ORF">LARSCL_LOCUS10773</name>
</gene>
<comment type="subcellular location">
    <subcellularLocation>
        <location evidence="1">Cytoplasm</location>
        <location evidence="1">Cytoskeleton</location>
        <location evidence="1">Cilium axoneme</location>
    </subcellularLocation>
</comment>
<evidence type="ECO:0000256" key="6">
    <source>
        <dbReference type="ARBA" id="ARBA00023069"/>
    </source>
</evidence>
<evidence type="ECO:0000256" key="2">
    <source>
        <dbReference type="ARBA" id="ARBA00010500"/>
    </source>
</evidence>
<evidence type="ECO:0000313" key="10">
    <source>
        <dbReference type="EMBL" id="CAL1280111.1"/>
    </source>
</evidence>
<evidence type="ECO:0000256" key="3">
    <source>
        <dbReference type="ARBA" id="ARBA00021602"/>
    </source>
</evidence>
<keyword evidence="8" id="KW-0966">Cell projection</keyword>
<keyword evidence="6" id="KW-0969">Cilium</keyword>
<proteinExistence type="inferred from homology"/>
<keyword evidence="5" id="KW-0970">Cilium biogenesis/degradation</keyword>
<keyword evidence="7" id="KW-0206">Cytoskeleton</keyword>
<evidence type="ECO:0000256" key="9">
    <source>
        <dbReference type="ARBA" id="ARBA00045321"/>
    </source>
</evidence>
<comment type="function">
    <text evidence="9">Essential for sperm motility and is involved in the regulation of the beating frequency of motile cilia on the epithelial cells of the respiratory tract. Required for the establishment of radial spokes in sperm flagella.</text>
</comment>
<name>A0AAV2A7Y7_9ARAC</name>
<comment type="caution">
    <text evidence="10">The sequence shown here is derived from an EMBL/GenBank/DDBJ whole genome shotgun (WGS) entry which is preliminary data.</text>
</comment>
<dbReference type="InterPro" id="IPR021897">
    <property type="entry name" value="FAP206"/>
</dbReference>
<dbReference type="GO" id="GO:0005930">
    <property type="term" value="C:axoneme"/>
    <property type="evidence" value="ECO:0007669"/>
    <property type="project" value="UniProtKB-SubCell"/>
</dbReference>
<dbReference type="PANTHER" id="PTHR21442:SF0">
    <property type="entry name" value="CILIA- AND FLAGELLA-ASSOCIATED PROTEIN 206"/>
    <property type="match status" value="1"/>
</dbReference>
<keyword evidence="4" id="KW-0963">Cytoplasm</keyword>
<keyword evidence="11" id="KW-1185">Reference proteome</keyword>
<dbReference type="GO" id="GO:0036064">
    <property type="term" value="C:ciliary basal body"/>
    <property type="evidence" value="ECO:0007669"/>
    <property type="project" value="TreeGrafter"/>
</dbReference>
<evidence type="ECO:0000256" key="5">
    <source>
        <dbReference type="ARBA" id="ARBA00022794"/>
    </source>
</evidence>
<protein>
    <recommendedName>
        <fullName evidence="3">Cilia- and flagella-associated protein 206</fullName>
    </recommendedName>
</protein>
<dbReference type="PANTHER" id="PTHR21442">
    <property type="entry name" value="CILIA- AND FLAGELLA-ASSOCIATED PROTEIN 206"/>
    <property type="match status" value="1"/>
</dbReference>
<evidence type="ECO:0000256" key="1">
    <source>
        <dbReference type="ARBA" id="ARBA00004430"/>
    </source>
</evidence>
<dbReference type="AlphaFoldDB" id="A0AAV2A7Y7"/>
<reference evidence="10 11" key="1">
    <citation type="submission" date="2024-04" db="EMBL/GenBank/DDBJ databases">
        <authorList>
            <person name="Rising A."/>
            <person name="Reimegard J."/>
            <person name="Sonavane S."/>
            <person name="Akerstrom W."/>
            <person name="Nylinder S."/>
            <person name="Hedman E."/>
            <person name="Kallberg Y."/>
        </authorList>
    </citation>
    <scope>NUCLEOTIDE SEQUENCE [LARGE SCALE GENOMIC DNA]</scope>
</reference>
<dbReference type="EMBL" id="CAXIEN010000128">
    <property type="protein sequence ID" value="CAL1280111.1"/>
    <property type="molecule type" value="Genomic_DNA"/>
</dbReference>